<feature type="domain" description="Gp5/Type VI secretion system Vgr C-terminal trimerisation" evidence="3">
    <location>
        <begin position="488"/>
        <end position="590"/>
    </location>
</feature>
<evidence type="ECO:0000259" key="2">
    <source>
        <dbReference type="Pfam" id="PF04717"/>
    </source>
</evidence>
<dbReference type="InterPro" id="IPR001969">
    <property type="entry name" value="Aspartic_peptidase_AS"/>
</dbReference>
<evidence type="ECO:0000259" key="3">
    <source>
        <dbReference type="Pfam" id="PF22178"/>
    </source>
</evidence>
<evidence type="ECO:0000313" key="5">
    <source>
        <dbReference type="Proteomes" id="UP001196870"/>
    </source>
</evidence>
<dbReference type="InterPro" id="IPR037026">
    <property type="entry name" value="Vgr_OB-fold_dom_sf"/>
</dbReference>
<dbReference type="SUPFAM" id="SSF69255">
    <property type="entry name" value="gp5 N-terminal domain-like"/>
    <property type="match status" value="1"/>
</dbReference>
<feature type="domain" description="Gp5/Type VI secretion system Vgr protein OB-fold" evidence="2">
    <location>
        <begin position="375"/>
        <end position="444"/>
    </location>
</feature>
<organism evidence="4 5">
    <name type="scientific">Plastoroseomonas hellenica</name>
    <dbReference type="NCBI Taxonomy" id="2687306"/>
    <lineage>
        <taxon>Bacteria</taxon>
        <taxon>Pseudomonadati</taxon>
        <taxon>Pseudomonadota</taxon>
        <taxon>Alphaproteobacteria</taxon>
        <taxon>Acetobacterales</taxon>
        <taxon>Acetobacteraceae</taxon>
        <taxon>Plastoroseomonas</taxon>
    </lineage>
</organism>
<comment type="caution">
    <text evidence="4">The sequence shown here is derived from an EMBL/GenBank/DDBJ whole genome shotgun (WGS) entry which is preliminary data.</text>
</comment>
<keyword evidence="5" id="KW-1185">Reference proteome</keyword>
<dbReference type="Proteomes" id="UP001196870">
    <property type="component" value="Unassembled WGS sequence"/>
</dbReference>
<dbReference type="InterPro" id="IPR054030">
    <property type="entry name" value="Gp5_Vgr_C"/>
</dbReference>
<proteinExistence type="inferred from homology"/>
<dbReference type="Gene3D" id="3.55.50.10">
    <property type="entry name" value="Baseplate protein-like domains"/>
    <property type="match status" value="1"/>
</dbReference>
<dbReference type="SUPFAM" id="SSF69279">
    <property type="entry name" value="Phage tail proteins"/>
    <property type="match status" value="2"/>
</dbReference>
<dbReference type="CDD" id="cd13121">
    <property type="entry name" value="BF2867_like_C"/>
    <property type="match status" value="1"/>
</dbReference>
<accession>A0ABS5ETA5</accession>
<dbReference type="Gene3D" id="4.10.220.110">
    <property type="match status" value="1"/>
</dbReference>
<evidence type="ECO:0000256" key="1">
    <source>
        <dbReference type="ARBA" id="ARBA00005558"/>
    </source>
</evidence>
<evidence type="ECO:0000313" key="4">
    <source>
        <dbReference type="EMBL" id="MBR0663517.1"/>
    </source>
</evidence>
<dbReference type="Pfam" id="PF05954">
    <property type="entry name" value="Phage_GPD"/>
    <property type="match status" value="1"/>
</dbReference>
<sequence length="701" mass="75845">MPIVQAGRLLVAKTPLGADALVLRSLRVQEAISRPYLIQAELIGPSMGHKPADLIGKPVGFTVGVPGGKTRTFHGICRGFGKVGQLDAELAVYRLEAVPKFWLMSRTLDCRAWQQKSVKDIAQELIGEGGATPVRFGGSVPTVLRPYTIQYNETDMDFVQRLLDEVGAGYWFDQKESDHEMMVCGSNAEYPLLSGELVVRGEGDFEEGLTSWSLESTHPPAKVTTVDYDLIKPSGPLQKQAASVLPTAGSASFEMFAWPGGIHGHPDVDPAKLFMEQLEARAEVAHATSTDQRIHAGMRVKVSDRLGGTSATWLVTEVVHSAYDETQISEGGGHHYSAALTLIPADRTFRVSNPRPRPVVPGLQSAIVVGQGEIDTDDKGRVLVRFLWDRKKQYQGGTSIRVRMVHPYAGAWGGGFFLPRVGDEVLMGFVDGDPDKPVIVGTLYNSDGPPPWPLPANKTVAGMLSRSSEGGMAGDGFVSPTAADALTSDHTKQANIIRFNDKKGSEELYLQAQKDQRSNVKNDRMEYVGHDHKEEIKNDRTITVRKGNDVFLVDTGTQTTTIEGNHSTTIRTGNQENTVNTGNQTNTVKTGNQTNTVEKGDQTNTVTLGKQTVEVMGDTSLTVKTGDRKVKVNAGSYTLEAMQKITLKVGSNKIEISQMGIKIEGLMVTVKGSIMTKVSAPMTTVEGSGMLTLKGGVVSIN</sequence>
<dbReference type="NCBIfam" id="TIGR01646">
    <property type="entry name" value="vgr_GE"/>
    <property type="match status" value="1"/>
</dbReference>
<name>A0ABS5ETA5_9PROT</name>
<dbReference type="RefSeq" id="WP_211851116.1">
    <property type="nucleotide sequence ID" value="NZ_JAAGBB010000004.1"/>
</dbReference>
<dbReference type="Gene3D" id="2.40.50.230">
    <property type="entry name" value="Gp5 N-terminal domain"/>
    <property type="match status" value="1"/>
</dbReference>
<dbReference type="Pfam" id="PF04717">
    <property type="entry name" value="Phage_base_V"/>
    <property type="match status" value="1"/>
</dbReference>
<dbReference type="SUPFAM" id="SSF69349">
    <property type="entry name" value="Phage fibre proteins"/>
    <property type="match status" value="1"/>
</dbReference>
<protein>
    <submittedName>
        <fullName evidence="4">Type VI secretion system tip protein VgrG</fullName>
    </submittedName>
</protein>
<dbReference type="Pfam" id="PF22178">
    <property type="entry name" value="Gp5_trimer_C"/>
    <property type="match status" value="1"/>
</dbReference>
<reference evidence="5" key="1">
    <citation type="journal article" date="2021" name="Syst. Appl. Microbiol.">
        <title>Roseomonas hellenica sp. nov., isolated from roots of wild-growing Alkanna tinctoria.</title>
        <authorList>
            <person name="Rat A."/>
            <person name="Naranjo H.D."/>
            <person name="Lebbe L."/>
            <person name="Cnockaert M."/>
            <person name="Krigas N."/>
            <person name="Grigoriadou K."/>
            <person name="Maloupa E."/>
            <person name="Willems A."/>
        </authorList>
    </citation>
    <scope>NUCLEOTIDE SEQUENCE [LARGE SCALE GENOMIC DNA]</scope>
    <source>
        <strain evidence="5">LMG 31523</strain>
    </source>
</reference>
<dbReference type="EMBL" id="JAAGBB010000004">
    <property type="protein sequence ID" value="MBR0663517.1"/>
    <property type="molecule type" value="Genomic_DNA"/>
</dbReference>
<dbReference type="InterPro" id="IPR017847">
    <property type="entry name" value="T6SS_RhsGE_Vgr_subset"/>
</dbReference>
<dbReference type="PROSITE" id="PS00141">
    <property type="entry name" value="ASP_PROTEASE"/>
    <property type="match status" value="1"/>
</dbReference>
<gene>
    <name evidence="4" type="primary">tssI</name>
    <name evidence="4" type="ORF">GXW71_04015</name>
</gene>
<dbReference type="InterPro" id="IPR006531">
    <property type="entry name" value="Gp5/Vgr_OB"/>
</dbReference>
<comment type="similarity">
    <text evidence="1">Belongs to the VgrG protein family.</text>
</comment>
<dbReference type="Gene3D" id="2.30.110.50">
    <property type="match status" value="1"/>
</dbReference>
<dbReference type="InterPro" id="IPR006533">
    <property type="entry name" value="T6SS_Vgr_RhsGE"/>
</dbReference>
<dbReference type="NCBIfam" id="TIGR03361">
    <property type="entry name" value="VI_Rhs_Vgr"/>
    <property type="match status" value="1"/>
</dbReference>